<dbReference type="Proteomes" id="UP000198867">
    <property type="component" value="Unassembled WGS sequence"/>
</dbReference>
<dbReference type="SUPFAM" id="SSF49764">
    <property type="entry name" value="HSP20-like chaperones"/>
    <property type="match status" value="1"/>
</dbReference>
<dbReference type="RefSeq" id="WP_177216733.1">
    <property type="nucleotide sequence ID" value="NZ_FOVM01000002.1"/>
</dbReference>
<dbReference type="Gene3D" id="2.60.40.790">
    <property type="match status" value="1"/>
</dbReference>
<proteinExistence type="inferred from homology"/>
<organism evidence="4 5">
    <name type="scientific">Mycetocola miduiensis</name>
    <dbReference type="NCBI Taxonomy" id="995034"/>
    <lineage>
        <taxon>Bacteria</taxon>
        <taxon>Bacillati</taxon>
        <taxon>Actinomycetota</taxon>
        <taxon>Actinomycetes</taxon>
        <taxon>Micrococcales</taxon>
        <taxon>Microbacteriaceae</taxon>
        <taxon>Mycetocola</taxon>
    </lineage>
</organism>
<dbReference type="STRING" id="995034.SAMN05216219_1164"/>
<dbReference type="EMBL" id="FOVM01000002">
    <property type="protein sequence ID" value="SFN54946.1"/>
    <property type="molecule type" value="Genomic_DNA"/>
</dbReference>
<dbReference type="InterPro" id="IPR002068">
    <property type="entry name" value="A-crystallin/Hsp20_dom"/>
</dbReference>
<evidence type="ECO:0000313" key="4">
    <source>
        <dbReference type="EMBL" id="SFN54946.1"/>
    </source>
</evidence>
<keyword evidence="5" id="KW-1185">Reference proteome</keyword>
<evidence type="ECO:0000259" key="3">
    <source>
        <dbReference type="PROSITE" id="PS01031"/>
    </source>
</evidence>
<evidence type="ECO:0000256" key="1">
    <source>
        <dbReference type="PROSITE-ProRule" id="PRU00285"/>
    </source>
</evidence>
<comment type="similarity">
    <text evidence="1 2">Belongs to the small heat shock protein (HSP20) family.</text>
</comment>
<dbReference type="InterPro" id="IPR031107">
    <property type="entry name" value="Small_HSP"/>
</dbReference>
<evidence type="ECO:0000313" key="5">
    <source>
        <dbReference type="Proteomes" id="UP000198867"/>
    </source>
</evidence>
<dbReference type="PANTHER" id="PTHR11527">
    <property type="entry name" value="HEAT-SHOCK PROTEIN 20 FAMILY MEMBER"/>
    <property type="match status" value="1"/>
</dbReference>
<accession>A0A1I4ZXQ7</accession>
<evidence type="ECO:0000256" key="2">
    <source>
        <dbReference type="RuleBase" id="RU003616"/>
    </source>
</evidence>
<dbReference type="PROSITE" id="PS01031">
    <property type="entry name" value="SHSP"/>
    <property type="match status" value="1"/>
</dbReference>
<dbReference type="AlphaFoldDB" id="A0A1I4ZXQ7"/>
<sequence length="104" mass="11791">MYTEDDKALIVEAHLPRFDRKHITVDVDRGALVIQAERRDKDETKKRKHVVRESSSSYHRSITLLEQADERKIQAVFIEGVLKVTVPLTEGVASKRITIGSGAH</sequence>
<dbReference type="InterPro" id="IPR008978">
    <property type="entry name" value="HSP20-like_chaperone"/>
</dbReference>
<reference evidence="5" key="1">
    <citation type="submission" date="2016-10" db="EMBL/GenBank/DDBJ databases">
        <authorList>
            <person name="Varghese N."/>
            <person name="Submissions S."/>
        </authorList>
    </citation>
    <scope>NUCLEOTIDE SEQUENCE [LARGE SCALE GENOMIC DNA]</scope>
    <source>
        <strain evidence="5">CGMCC 1.11101</strain>
    </source>
</reference>
<dbReference type="Pfam" id="PF00011">
    <property type="entry name" value="HSP20"/>
    <property type="match status" value="1"/>
</dbReference>
<feature type="domain" description="SHSP" evidence="3">
    <location>
        <begin position="1"/>
        <end position="102"/>
    </location>
</feature>
<name>A0A1I4ZXQ7_9MICO</name>
<gene>
    <name evidence="4" type="ORF">SAMN05216219_1164</name>
</gene>
<protein>
    <submittedName>
        <fullName evidence="4">HSP20 family protein</fullName>
    </submittedName>
</protein>
<dbReference type="CDD" id="cd06464">
    <property type="entry name" value="ACD_sHsps-like"/>
    <property type="match status" value="1"/>
</dbReference>